<keyword evidence="4" id="KW-0812">Transmembrane</keyword>
<dbReference type="Gene3D" id="2.40.50.100">
    <property type="match status" value="1"/>
</dbReference>
<dbReference type="GO" id="GO:0022857">
    <property type="term" value="F:transmembrane transporter activity"/>
    <property type="evidence" value="ECO:0007669"/>
    <property type="project" value="InterPro"/>
</dbReference>
<feature type="domain" description="Multidrug resistance protein MdtA-like barrel-sandwich hybrid" evidence="6">
    <location>
        <begin position="67"/>
        <end position="196"/>
    </location>
</feature>
<dbReference type="InterPro" id="IPR058624">
    <property type="entry name" value="MdtA-like_HH"/>
</dbReference>
<name>A0AAP8SMI2_9GAMM</name>
<keyword evidence="4" id="KW-0472">Membrane</keyword>
<sequence>MIAFISICYALLYILIFNKLGILKKTIGNIAAFAGVGVVLIASIVFMWYTFAPISSDARMFRFIIPIVPNVRGEVVEVPVQPNTPLKRGEVLFQIDPEPFEINVRQLEAQVARHQAERRLAQVNVERAEKLLQVQSAAQIDVDTWTANRDIADAAIQSAEAQLDNARWQLGETTVTAPYDGYVVNLQLRPGGVVTTIPLASPMAYVSTESSMVLASFSQSAVRRIAVGDAADVVFTNVPGRTFSGTVERIVGASSGSQFAASSQLPTLTGAPANDRWAVLVDLDDKEFAQQLAQGAGGAVAIYTSAGKPVHVVSKVAVRMKAWLGYLTSP</sequence>
<evidence type="ECO:0000313" key="8">
    <source>
        <dbReference type="Proteomes" id="UP000235162"/>
    </source>
</evidence>
<dbReference type="EMBL" id="PKUR01000003">
    <property type="protein sequence ID" value="PLW85605.1"/>
    <property type="molecule type" value="Genomic_DNA"/>
</dbReference>
<comment type="caution">
    <text evidence="7">The sequence shown here is derived from an EMBL/GenBank/DDBJ whole genome shotgun (WGS) entry which is preliminary data.</text>
</comment>
<dbReference type="GO" id="GO:0016020">
    <property type="term" value="C:membrane"/>
    <property type="evidence" value="ECO:0007669"/>
    <property type="project" value="InterPro"/>
</dbReference>
<reference evidence="7 8" key="1">
    <citation type="submission" date="2018-01" db="EMBL/GenBank/DDBJ databases">
        <title>The draft genome sequence of Halioglobus japonicus S1-36.</title>
        <authorList>
            <person name="Du Z.-J."/>
            <person name="Shi M.-J."/>
        </authorList>
    </citation>
    <scope>NUCLEOTIDE SEQUENCE [LARGE SCALE GENOMIC DNA]</scope>
    <source>
        <strain evidence="7 8">S1-36</strain>
    </source>
</reference>
<evidence type="ECO:0000256" key="1">
    <source>
        <dbReference type="ARBA" id="ARBA00004167"/>
    </source>
</evidence>
<feature type="transmembrane region" description="Helical" evidence="4">
    <location>
        <begin position="30"/>
        <end position="52"/>
    </location>
</feature>
<evidence type="ECO:0000259" key="6">
    <source>
        <dbReference type="Pfam" id="PF25917"/>
    </source>
</evidence>
<dbReference type="NCBIfam" id="TIGR01730">
    <property type="entry name" value="RND_mfp"/>
    <property type="match status" value="1"/>
</dbReference>
<dbReference type="InterPro" id="IPR050393">
    <property type="entry name" value="MFP_Efflux_Pump"/>
</dbReference>
<dbReference type="PANTHER" id="PTHR30367:SF1">
    <property type="entry name" value="MULTIDRUG RESISTANCE PROTEIN MDTN"/>
    <property type="match status" value="1"/>
</dbReference>
<dbReference type="Pfam" id="PF25876">
    <property type="entry name" value="HH_MFP_RND"/>
    <property type="match status" value="1"/>
</dbReference>
<dbReference type="Gene3D" id="2.40.30.170">
    <property type="match status" value="1"/>
</dbReference>
<gene>
    <name evidence="7" type="ORF">C0029_13390</name>
</gene>
<proteinExistence type="inferred from homology"/>
<dbReference type="KEGG" id="hja:BST95_04825"/>
<feature type="coiled-coil region" evidence="3">
    <location>
        <begin position="104"/>
        <end position="169"/>
    </location>
</feature>
<dbReference type="InterPro" id="IPR006143">
    <property type="entry name" value="RND_pump_MFP"/>
</dbReference>
<evidence type="ECO:0000259" key="5">
    <source>
        <dbReference type="Pfam" id="PF25876"/>
    </source>
</evidence>
<dbReference type="PANTHER" id="PTHR30367">
    <property type="entry name" value="P-HYDROXYBENZOIC ACID EFFLUX PUMP SUBUNIT AAEA-RELATED"/>
    <property type="match status" value="1"/>
</dbReference>
<evidence type="ECO:0000256" key="4">
    <source>
        <dbReference type="SAM" id="Phobius"/>
    </source>
</evidence>
<keyword evidence="4" id="KW-1133">Transmembrane helix</keyword>
<keyword evidence="3" id="KW-0175">Coiled coil</keyword>
<dbReference type="RefSeq" id="WP_084198373.1">
    <property type="nucleotide sequence ID" value="NZ_BMYL01000003.1"/>
</dbReference>
<dbReference type="SUPFAM" id="SSF111369">
    <property type="entry name" value="HlyD-like secretion proteins"/>
    <property type="match status" value="1"/>
</dbReference>
<comment type="similarity">
    <text evidence="2">Belongs to the membrane fusion protein (MFP) (TC 8.A.1) family.</text>
</comment>
<accession>A0AAP8SMI2</accession>
<dbReference type="AlphaFoldDB" id="A0AAP8SMI2"/>
<comment type="subcellular location">
    <subcellularLocation>
        <location evidence="1">Membrane</location>
        <topology evidence="1">Single-pass membrane protein</topology>
    </subcellularLocation>
</comment>
<evidence type="ECO:0000256" key="3">
    <source>
        <dbReference type="SAM" id="Coils"/>
    </source>
</evidence>
<dbReference type="Proteomes" id="UP000235162">
    <property type="component" value="Unassembled WGS sequence"/>
</dbReference>
<dbReference type="Pfam" id="PF25917">
    <property type="entry name" value="BSH_RND"/>
    <property type="match status" value="1"/>
</dbReference>
<dbReference type="InterPro" id="IPR058625">
    <property type="entry name" value="MdtA-like_BSH"/>
</dbReference>
<feature type="transmembrane region" description="Helical" evidence="4">
    <location>
        <begin position="7"/>
        <end position="24"/>
    </location>
</feature>
<evidence type="ECO:0000256" key="2">
    <source>
        <dbReference type="ARBA" id="ARBA00009477"/>
    </source>
</evidence>
<protein>
    <submittedName>
        <fullName evidence="7">HlyD family secretion protein</fullName>
    </submittedName>
</protein>
<dbReference type="Gene3D" id="1.10.287.470">
    <property type="entry name" value="Helix hairpin bin"/>
    <property type="match status" value="1"/>
</dbReference>
<evidence type="ECO:0000313" key="7">
    <source>
        <dbReference type="EMBL" id="PLW85605.1"/>
    </source>
</evidence>
<keyword evidence="8" id="KW-1185">Reference proteome</keyword>
<feature type="domain" description="Multidrug resistance protein MdtA-like alpha-helical hairpin" evidence="5">
    <location>
        <begin position="105"/>
        <end position="170"/>
    </location>
</feature>
<organism evidence="7 8">
    <name type="scientific">Halioglobus japonicus</name>
    <dbReference type="NCBI Taxonomy" id="930805"/>
    <lineage>
        <taxon>Bacteria</taxon>
        <taxon>Pseudomonadati</taxon>
        <taxon>Pseudomonadota</taxon>
        <taxon>Gammaproteobacteria</taxon>
        <taxon>Cellvibrionales</taxon>
        <taxon>Halieaceae</taxon>
        <taxon>Halioglobus</taxon>
    </lineage>
</organism>